<feature type="compositionally biased region" description="Basic and acidic residues" evidence="1">
    <location>
        <begin position="174"/>
        <end position="185"/>
    </location>
</feature>
<dbReference type="PANTHER" id="PTHR40032">
    <property type="entry name" value="EXPORTED PROTEIN-RELATED"/>
    <property type="match status" value="1"/>
</dbReference>
<evidence type="ECO:0000313" key="4">
    <source>
        <dbReference type="Proteomes" id="UP000244240"/>
    </source>
</evidence>
<sequence>MDSRKEHKKQDSKLKELLKNRKVVVASSLAVILLVGSLAYTGAFESGDRSVDSASQKQAHAPKTPTPEEYAKMSDEELVDNVSYYNEISLSKGQVKQKAPQAAKIVDQKAKDQNIKVDLDNQDYRDFVYSEAMGAGDNSSSQQKKQMIDYAKWVDKYENKLINDRIRELVKKAKKEGLTKEERMELISLLPFDLGPKVKPGTGKEKTGNEEPSKEGQQDNTGDDTQSGDSQQDSTNSGDTTESIKDNLEDIKPGDDTQSGEQQQDGTNSEDNTQSAEQQDGTNSEDNTQSGKQQQDGTNSEDNTQSGEQQQDGTNSEDNTQSAEQQDGTNSEDNTQSAEQQDGTNSEDNTQSGEQQQDGTNSEDNTQSGEQQQDGTNTEEPEQTLGTEANGYNRQKAVDYAYQWWNKRNPEYRSYKYDCTNFISQVVKTGGIKERKGGRWDWADYWYYNSEQPSMTWTVAHSFYRHMKLARGAQNTANIPDLKVGDIMSVDFAKDGDVDHSVIITKIENGLVYATYHSDDKKDNLVNEWFVKANVYAWKMETVKN</sequence>
<dbReference type="OrthoDB" id="9812429at2"/>
<protein>
    <submittedName>
        <fullName evidence="3">Putative amidase-like protein</fullName>
    </submittedName>
</protein>
<dbReference type="Pfam" id="PF12671">
    <property type="entry name" value="Amidase_6"/>
    <property type="match status" value="1"/>
</dbReference>
<evidence type="ECO:0000313" key="3">
    <source>
        <dbReference type="EMBL" id="PTX63298.1"/>
    </source>
</evidence>
<dbReference type="EMBL" id="QBKR01000004">
    <property type="protein sequence ID" value="PTX63298.1"/>
    <property type="molecule type" value="Genomic_DNA"/>
</dbReference>
<name>A0A2T6C4Q7_9BACL</name>
<dbReference type="InterPro" id="IPR024301">
    <property type="entry name" value="Amidase_6"/>
</dbReference>
<feature type="region of interest" description="Disordered" evidence="1">
    <location>
        <begin position="174"/>
        <end position="392"/>
    </location>
</feature>
<comment type="caution">
    <text evidence="3">The sequence shown here is derived from an EMBL/GenBank/DDBJ whole genome shotgun (WGS) entry which is preliminary data.</text>
</comment>
<dbReference type="PANTHER" id="PTHR40032:SF1">
    <property type="entry name" value="EXPORTED PROTEIN"/>
    <property type="match status" value="1"/>
</dbReference>
<feature type="compositionally biased region" description="Polar residues" evidence="1">
    <location>
        <begin position="383"/>
        <end position="392"/>
    </location>
</feature>
<feature type="domain" description="Putative amidase" evidence="2">
    <location>
        <begin position="392"/>
        <end position="526"/>
    </location>
</feature>
<reference evidence="3 4" key="1">
    <citation type="submission" date="2018-04" db="EMBL/GenBank/DDBJ databases">
        <title>Genomic Encyclopedia of Archaeal and Bacterial Type Strains, Phase II (KMG-II): from individual species to whole genera.</title>
        <authorList>
            <person name="Goeker M."/>
        </authorList>
    </citation>
    <scope>NUCLEOTIDE SEQUENCE [LARGE SCALE GENOMIC DNA]</scope>
    <source>
        <strain evidence="3 4">DSM 45787</strain>
    </source>
</reference>
<dbReference type="AlphaFoldDB" id="A0A2T6C4Q7"/>
<feature type="compositionally biased region" description="Low complexity" evidence="1">
    <location>
        <begin position="223"/>
        <end position="241"/>
    </location>
</feature>
<dbReference type="Proteomes" id="UP000244240">
    <property type="component" value="Unassembled WGS sequence"/>
</dbReference>
<feature type="region of interest" description="Disordered" evidence="1">
    <location>
        <begin position="47"/>
        <end position="73"/>
    </location>
</feature>
<feature type="compositionally biased region" description="Polar residues" evidence="1">
    <location>
        <begin position="256"/>
        <end position="376"/>
    </location>
</feature>
<accession>A0A2T6C4Q7</accession>
<proteinExistence type="predicted"/>
<feature type="compositionally biased region" description="Basic and acidic residues" evidence="1">
    <location>
        <begin position="242"/>
        <end position="255"/>
    </location>
</feature>
<evidence type="ECO:0000256" key="1">
    <source>
        <dbReference type="SAM" id="MobiDB-lite"/>
    </source>
</evidence>
<feature type="compositionally biased region" description="Basic and acidic residues" evidence="1">
    <location>
        <begin position="202"/>
        <end position="217"/>
    </location>
</feature>
<dbReference type="RefSeq" id="WP_108022128.1">
    <property type="nucleotide sequence ID" value="NZ_QBKR01000004.1"/>
</dbReference>
<gene>
    <name evidence="3" type="ORF">C8P63_104143</name>
</gene>
<evidence type="ECO:0000259" key="2">
    <source>
        <dbReference type="Pfam" id="PF12671"/>
    </source>
</evidence>
<organism evidence="3 4">
    <name type="scientific">Melghirimyces profundicolus</name>
    <dbReference type="NCBI Taxonomy" id="1242148"/>
    <lineage>
        <taxon>Bacteria</taxon>
        <taxon>Bacillati</taxon>
        <taxon>Bacillota</taxon>
        <taxon>Bacilli</taxon>
        <taxon>Bacillales</taxon>
        <taxon>Thermoactinomycetaceae</taxon>
        <taxon>Melghirimyces</taxon>
    </lineage>
</organism>
<keyword evidence="4" id="KW-1185">Reference proteome</keyword>